<dbReference type="Pfam" id="PF02733">
    <property type="entry name" value="Dak1"/>
    <property type="match status" value="2"/>
</dbReference>
<dbReference type="EnsemblMetazoa" id="XM_022798038">
    <property type="protein sequence ID" value="XP_022653773"/>
    <property type="gene ID" value="LOC111247300"/>
</dbReference>
<dbReference type="PROSITE" id="PS51481">
    <property type="entry name" value="DHAK"/>
    <property type="match status" value="1"/>
</dbReference>
<evidence type="ECO:0000256" key="15">
    <source>
        <dbReference type="ARBA" id="ARBA00048526"/>
    </source>
</evidence>
<comment type="similarity">
    <text evidence="1">Belongs to the dihydroxyacetone kinase (DAK) family.</text>
</comment>
<dbReference type="RefSeq" id="XP_022653772.1">
    <property type="nucleotide sequence ID" value="XM_022798037.1"/>
</dbReference>
<dbReference type="AlphaFoldDB" id="A0A7M7K0J8"/>
<keyword evidence="10" id="KW-0170">Cobalt</keyword>
<evidence type="ECO:0000256" key="13">
    <source>
        <dbReference type="ARBA" id="ARBA00046681"/>
    </source>
</evidence>
<dbReference type="Gene3D" id="3.40.50.10440">
    <property type="entry name" value="Dihydroxyacetone kinase, domain 1"/>
    <property type="match status" value="1"/>
</dbReference>
<name>A0A7M7K0J8_VARDE</name>
<dbReference type="EnsemblMetazoa" id="XM_022798036">
    <property type="protein sequence ID" value="XP_022653771"/>
    <property type="gene ID" value="LOC111247300"/>
</dbReference>
<feature type="domain" description="DhaK" evidence="18">
    <location>
        <begin position="14"/>
        <end position="377"/>
    </location>
</feature>
<dbReference type="SUPFAM" id="SSF101473">
    <property type="entry name" value="DhaL-like"/>
    <property type="match status" value="1"/>
</dbReference>
<dbReference type="InParanoid" id="A0A7M7K0J8"/>
<dbReference type="GO" id="GO:0050354">
    <property type="term" value="F:triokinase activity"/>
    <property type="evidence" value="ECO:0007669"/>
    <property type="project" value="UniProtKB-EC"/>
</dbReference>
<evidence type="ECO:0000259" key="18">
    <source>
        <dbReference type="PROSITE" id="PS51481"/>
    </source>
</evidence>
<protein>
    <recommendedName>
        <fullName evidence="5">Triokinase/FMN cyclase</fullName>
        <ecNumber evidence="3">2.7.1.28</ecNumber>
        <ecNumber evidence="2">2.7.1.29</ecNumber>
        <ecNumber evidence="4">4.6.1.15</ecNumber>
    </recommendedName>
    <alternativeName>
        <fullName evidence="11">Bifunctional ATP-dependent dihydroxyacetone kinase/FAD-AMP lyase (cyclizing)</fullName>
    </alternativeName>
</protein>
<evidence type="ECO:0000256" key="14">
    <source>
        <dbReference type="ARBA" id="ARBA00047974"/>
    </source>
</evidence>
<dbReference type="OMA" id="ALNMNGF"/>
<dbReference type="FunFam" id="3.30.1180.20:FF:000001">
    <property type="entry name" value="Dihydroxyacetone kinase 1"/>
    <property type="match status" value="1"/>
</dbReference>
<comment type="function">
    <text evidence="12">Catalyzes both the phosphorylation of dihydroxyacetone and of glyceraldehyde, and the splitting of ribonucleoside diphosphate-X compounds among which FAD is the best substrate. Represses IFIH1-mediated cellular antiviral response.</text>
</comment>
<comment type="catalytic activity">
    <reaction evidence="16">
        <text>dihydroxyacetone + ATP = dihydroxyacetone phosphate + ADP + H(+)</text>
        <dbReference type="Rhea" id="RHEA:15773"/>
        <dbReference type="ChEBI" id="CHEBI:15378"/>
        <dbReference type="ChEBI" id="CHEBI:16016"/>
        <dbReference type="ChEBI" id="CHEBI:30616"/>
        <dbReference type="ChEBI" id="CHEBI:57642"/>
        <dbReference type="ChEBI" id="CHEBI:456216"/>
        <dbReference type="EC" id="2.7.1.29"/>
    </reaction>
</comment>
<dbReference type="SMART" id="SM01120">
    <property type="entry name" value="Dak2"/>
    <property type="match status" value="1"/>
</dbReference>
<dbReference type="GO" id="GO:0004371">
    <property type="term" value="F:glycerone kinase activity"/>
    <property type="evidence" value="ECO:0007669"/>
    <property type="project" value="UniProtKB-EC"/>
</dbReference>
<dbReference type="Proteomes" id="UP000594260">
    <property type="component" value="Unplaced"/>
</dbReference>
<comment type="catalytic activity">
    <reaction evidence="15">
        <text>FAD = riboflavin cyclic-4',5'-phosphate + AMP + H(+)</text>
        <dbReference type="Rhea" id="RHEA:13729"/>
        <dbReference type="ChEBI" id="CHEBI:15378"/>
        <dbReference type="ChEBI" id="CHEBI:57692"/>
        <dbReference type="ChEBI" id="CHEBI:76202"/>
        <dbReference type="ChEBI" id="CHEBI:456215"/>
        <dbReference type="EC" id="4.6.1.15"/>
    </reaction>
</comment>
<dbReference type="RefSeq" id="XP_022653771.1">
    <property type="nucleotide sequence ID" value="XM_022798036.1"/>
</dbReference>
<evidence type="ECO:0000313" key="20">
    <source>
        <dbReference type="Proteomes" id="UP000594260"/>
    </source>
</evidence>
<evidence type="ECO:0000313" key="19">
    <source>
        <dbReference type="EnsemblMetazoa" id="XP_022653770"/>
    </source>
</evidence>
<organism evidence="19 20">
    <name type="scientific">Varroa destructor</name>
    <name type="common">Honeybee mite</name>
    <dbReference type="NCBI Taxonomy" id="109461"/>
    <lineage>
        <taxon>Eukaryota</taxon>
        <taxon>Metazoa</taxon>
        <taxon>Ecdysozoa</taxon>
        <taxon>Arthropoda</taxon>
        <taxon>Chelicerata</taxon>
        <taxon>Arachnida</taxon>
        <taxon>Acari</taxon>
        <taxon>Parasitiformes</taxon>
        <taxon>Mesostigmata</taxon>
        <taxon>Gamasina</taxon>
        <taxon>Dermanyssoidea</taxon>
        <taxon>Varroidae</taxon>
        <taxon>Varroa</taxon>
    </lineage>
</organism>
<comment type="catalytic activity">
    <reaction evidence="14">
        <text>D-glyceraldehyde + ATP = D-glyceraldehyde 3-phosphate + ADP + H(+)</text>
        <dbReference type="Rhea" id="RHEA:13941"/>
        <dbReference type="ChEBI" id="CHEBI:15378"/>
        <dbReference type="ChEBI" id="CHEBI:17378"/>
        <dbReference type="ChEBI" id="CHEBI:30616"/>
        <dbReference type="ChEBI" id="CHEBI:59776"/>
        <dbReference type="ChEBI" id="CHEBI:456216"/>
        <dbReference type="EC" id="2.7.1.28"/>
    </reaction>
</comment>
<dbReference type="KEGG" id="vde:111247300"/>
<dbReference type="InterPro" id="IPR050861">
    <property type="entry name" value="Dihydroxyacetone_Kinase"/>
</dbReference>
<dbReference type="GO" id="GO:0019563">
    <property type="term" value="P:glycerol catabolic process"/>
    <property type="evidence" value="ECO:0007669"/>
    <property type="project" value="TreeGrafter"/>
</dbReference>
<dbReference type="PROSITE" id="PS51480">
    <property type="entry name" value="DHAL"/>
    <property type="match status" value="1"/>
</dbReference>
<dbReference type="InterPro" id="IPR004007">
    <property type="entry name" value="DhaL_dom"/>
</dbReference>
<dbReference type="EC" id="2.7.1.29" evidence="2"/>
<dbReference type="OrthoDB" id="1724672at2759"/>
<feature type="domain" description="DhaL" evidence="17">
    <location>
        <begin position="418"/>
        <end position="617"/>
    </location>
</feature>
<evidence type="ECO:0000256" key="10">
    <source>
        <dbReference type="ARBA" id="ARBA00023285"/>
    </source>
</evidence>
<dbReference type="Pfam" id="PF02734">
    <property type="entry name" value="Dak2"/>
    <property type="match status" value="1"/>
</dbReference>
<evidence type="ECO:0000256" key="5">
    <source>
        <dbReference type="ARBA" id="ARBA00018932"/>
    </source>
</evidence>
<evidence type="ECO:0000256" key="16">
    <source>
        <dbReference type="ARBA" id="ARBA00048898"/>
    </source>
</evidence>
<evidence type="ECO:0000256" key="11">
    <source>
        <dbReference type="ARBA" id="ARBA00032426"/>
    </source>
</evidence>
<evidence type="ECO:0000256" key="7">
    <source>
        <dbReference type="ARBA" id="ARBA00022741"/>
    </source>
</evidence>
<dbReference type="GeneID" id="111247300"/>
<keyword evidence="6" id="KW-0808">Transferase</keyword>
<evidence type="ECO:0000256" key="8">
    <source>
        <dbReference type="ARBA" id="ARBA00022777"/>
    </source>
</evidence>
<dbReference type="SUPFAM" id="SSF82549">
    <property type="entry name" value="DAK1/DegV-like"/>
    <property type="match status" value="2"/>
</dbReference>
<dbReference type="InterPro" id="IPR004006">
    <property type="entry name" value="DhaK_dom"/>
</dbReference>
<dbReference type="Gene3D" id="1.25.40.340">
    <property type="match status" value="1"/>
</dbReference>
<dbReference type="GO" id="GO:0034012">
    <property type="term" value="F:FAD-AMP lyase (cyclizing) activity"/>
    <property type="evidence" value="ECO:0007669"/>
    <property type="project" value="UniProtKB-EC"/>
</dbReference>
<keyword evidence="9" id="KW-0067">ATP-binding</keyword>
<dbReference type="GO" id="GO:0005524">
    <property type="term" value="F:ATP binding"/>
    <property type="evidence" value="ECO:0007669"/>
    <property type="project" value="UniProtKB-KW"/>
</dbReference>
<evidence type="ECO:0000259" key="17">
    <source>
        <dbReference type="PROSITE" id="PS51480"/>
    </source>
</evidence>
<dbReference type="InterPro" id="IPR036117">
    <property type="entry name" value="DhaL_dom_sf"/>
</dbReference>
<evidence type="ECO:0000256" key="3">
    <source>
        <dbReference type="ARBA" id="ARBA00012110"/>
    </source>
</evidence>
<keyword evidence="8" id="KW-0418">Kinase</keyword>
<dbReference type="EnsemblMetazoa" id="XM_022798035">
    <property type="protein sequence ID" value="XP_022653770"/>
    <property type="gene ID" value="LOC111247300"/>
</dbReference>
<keyword evidence="20" id="KW-1185">Reference proteome</keyword>
<dbReference type="RefSeq" id="XP_022653773.1">
    <property type="nucleotide sequence ID" value="XM_022798038.1"/>
</dbReference>
<evidence type="ECO:0000256" key="2">
    <source>
        <dbReference type="ARBA" id="ARBA00012107"/>
    </source>
</evidence>
<reference evidence="19" key="1">
    <citation type="submission" date="2021-01" db="UniProtKB">
        <authorList>
            <consortium name="EnsemblMetazoa"/>
        </authorList>
    </citation>
    <scope>IDENTIFICATION</scope>
</reference>
<evidence type="ECO:0000256" key="1">
    <source>
        <dbReference type="ARBA" id="ARBA00008757"/>
    </source>
</evidence>
<dbReference type="FunFam" id="1.25.40.340:FF:000002">
    <property type="entry name" value="Dihydroxyacetone kinase, L subunit"/>
    <property type="match status" value="1"/>
</dbReference>
<dbReference type="Gene3D" id="3.30.1180.20">
    <property type="entry name" value="Dihydroxyacetone kinase, domain 2"/>
    <property type="match status" value="1"/>
</dbReference>
<sequence>MSVKVQPRTKLTSPGKDVVRESLEGLVQSNPGLRLLEGVNCVLRHDFRQHIAAGKVCVVSGGGSGHEPAFCGLVGAGFLTGAVAGATFTSPPPNQILAALRKLASAIPISPWSLQQQLLEQPASNGNNNDFYANKHAGILVIALNYTGDKLNFGLAIERFRLEFGANKPIHLMFIGEDAALGTRGAGRRGLAGGIILLKVAGAMAESGKSLSEIVSAIESLRGRIATVGVSFGAVALPGSKHFLFDLAPGKMELGLGIHGEAGVQRVDAESCEEIVSRIGSLLFTGAIAVEYGDWTWNKGDKAVVLINNLGSISLMEMGIVCKYVLQYFERKGIDVIRLYCGSYLTSLDMAGFSVTLLKPGIETLHWLDEATSVPYWIVPYGAKHCRDRLTSPCLPLVPPIDLSAKNRGPVLHPKDVTLFTALTRAAAGAVIAKRDLLNELDSGCGDGDCGSSIEAGANGILSVLDSTPSVFDYPVEAFSRFATVVESHMGGTSGALYSLFFEAIATQLFAIDQKEITAQRPLVSRCVRAATEKIMEYGGARKGERTMVDVLLVLVESLEADQSCVEILAEADRAAKDTSLMRAARGRASYVTADLTYGREDAGARAVSIWIEAICKGACGYNETRV</sequence>
<comment type="subunit">
    <text evidence="13">Homodimer. Interacts with IFIH1 (via the CARD domains), the interaction is inhibited by viral infection.</text>
</comment>
<evidence type="ECO:0000256" key="9">
    <source>
        <dbReference type="ARBA" id="ARBA00022840"/>
    </source>
</evidence>
<dbReference type="PANTHER" id="PTHR28629:SF4">
    <property type="entry name" value="TRIOKINASE_FMN CYCLASE"/>
    <property type="match status" value="1"/>
</dbReference>
<evidence type="ECO:0000256" key="6">
    <source>
        <dbReference type="ARBA" id="ARBA00022679"/>
    </source>
</evidence>
<evidence type="ECO:0000256" key="12">
    <source>
        <dbReference type="ARBA" id="ARBA00045490"/>
    </source>
</evidence>
<dbReference type="EC" id="2.7.1.28" evidence="3"/>
<dbReference type="EC" id="4.6.1.15" evidence="4"/>
<dbReference type="PANTHER" id="PTHR28629">
    <property type="entry name" value="TRIOKINASE/FMN CYCLASE"/>
    <property type="match status" value="1"/>
</dbReference>
<proteinExistence type="inferred from homology"/>
<evidence type="ECO:0000256" key="4">
    <source>
        <dbReference type="ARBA" id="ARBA00012578"/>
    </source>
</evidence>
<accession>A0A7M7K0J8</accession>
<dbReference type="RefSeq" id="XP_022653770.1">
    <property type="nucleotide sequence ID" value="XM_022798035.1"/>
</dbReference>
<dbReference type="EnsemblMetazoa" id="XM_022798037">
    <property type="protein sequence ID" value="XP_022653772"/>
    <property type="gene ID" value="LOC111247300"/>
</dbReference>
<keyword evidence="7" id="KW-0547">Nucleotide-binding</keyword>
<dbReference type="GO" id="GO:0005829">
    <property type="term" value="C:cytosol"/>
    <property type="evidence" value="ECO:0007669"/>
    <property type="project" value="TreeGrafter"/>
</dbReference>